<dbReference type="EMBL" id="FXUA01000001">
    <property type="protein sequence ID" value="SMP03481.1"/>
    <property type="molecule type" value="Genomic_DNA"/>
</dbReference>
<organism evidence="1 2">
    <name type="scientific">Algoriphagus winogradskyi</name>
    <dbReference type="NCBI Taxonomy" id="237017"/>
    <lineage>
        <taxon>Bacteria</taxon>
        <taxon>Pseudomonadati</taxon>
        <taxon>Bacteroidota</taxon>
        <taxon>Cytophagia</taxon>
        <taxon>Cytophagales</taxon>
        <taxon>Cyclobacteriaceae</taxon>
        <taxon>Algoriphagus</taxon>
    </lineage>
</organism>
<reference evidence="1 2" key="1">
    <citation type="submission" date="2017-05" db="EMBL/GenBank/DDBJ databases">
        <authorList>
            <person name="Varghese N."/>
            <person name="Submissions S."/>
        </authorList>
    </citation>
    <scope>NUCLEOTIDE SEQUENCE [LARGE SCALE GENOMIC DNA]</scope>
    <source>
        <strain evidence="1 2">DSM 15360</strain>
    </source>
</reference>
<protein>
    <submittedName>
        <fullName evidence="1">Uncharacterized protein</fullName>
    </submittedName>
</protein>
<name>A0ABY1N9A5_9BACT</name>
<comment type="caution">
    <text evidence="1">The sequence shown here is derived from an EMBL/GenBank/DDBJ whole genome shotgun (WGS) entry which is preliminary data.</text>
</comment>
<evidence type="ECO:0000313" key="1">
    <source>
        <dbReference type="EMBL" id="SMP03481.1"/>
    </source>
</evidence>
<dbReference type="RefSeq" id="WP_283411126.1">
    <property type="nucleotide sequence ID" value="NZ_FXUA01000001.1"/>
</dbReference>
<dbReference type="Proteomes" id="UP001157915">
    <property type="component" value="Unassembled WGS sequence"/>
</dbReference>
<keyword evidence="2" id="KW-1185">Reference proteome</keyword>
<sequence>MASTAKSTAMEFERRILQELVLALSNASIGPLPTDEYLIERIRVRMKGLQNPIVDNKNNEISFAKFTSPVCFSAADEVQADYRIDTNLLSQIDIYIDELIQKQC</sequence>
<accession>A0ABY1N9A5</accession>
<gene>
    <name evidence="1" type="ORF">SAMN06265367_101178</name>
</gene>
<proteinExistence type="predicted"/>
<evidence type="ECO:0000313" key="2">
    <source>
        <dbReference type="Proteomes" id="UP001157915"/>
    </source>
</evidence>